<dbReference type="PANTHER" id="PTHR21192">
    <property type="entry name" value="NUCLEAR PROTEIN E3-3"/>
    <property type="match status" value="1"/>
</dbReference>
<dbReference type="InterPro" id="IPR007523">
    <property type="entry name" value="NDUFAF3/AAMDC"/>
</dbReference>
<dbReference type="Proteomes" id="UP001259572">
    <property type="component" value="Unassembled WGS sequence"/>
</dbReference>
<comment type="caution">
    <text evidence="1">The sequence shown here is derived from an EMBL/GenBank/DDBJ whole genome shotgun (WGS) entry which is preliminary data.</text>
</comment>
<name>A0ABU3QCB5_9SPHN</name>
<dbReference type="Gene3D" id="3.40.1230.10">
    <property type="entry name" value="MTH938-like"/>
    <property type="match status" value="1"/>
</dbReference>
<organism evidence="1 2">
    <name type="scientific">Sphingosinicella rhizophila</name>
    <dbReference type="NCBI Taxonomy" id="3050082"/>
    <lineage>
        <taxon>Bacteria</taxon>
        <taxon>Pseudomonadati</taxon>
        <taxon>Pseudomonadota</taxon>
        <taxon>Alphaproteobacteria</taxon>
        <taxon>Sphingomonadales</taxon>
        <taxon>Sphingosinicellaceae</taxon>
        <taxon>Sphingosinicella</taxon>
    </lineage>
</organism>
<sequence length="126" mass="13577">MTPRFDRDPKPPGPIVQGFAQGGFAVDGGIYRALLLTPRSAHEWVPPALADLDIASLGPILDLQPPPEFVLLGAGAAFAFPPRPLKQSLEERGIGLEVMDSRAAARAWGMLRSEERWIVAALLPLT</sequence>
<dbReference type="EMBL" id="JAVUPU010000016">
    <property type="protein sequence ID" value="MDT9601029.1"/>
    <property type="molecule type" value="Genomic_DNA"/>
</dbReference>
<accession>A0ABU3QCB5</accession>
<dbReference type="Pfam" id="PF04430">
    <property type="entry name" value="DUF498"/>
    <property type="match status" value="1"/>
</dbReference>
<evidence type="ECO:0000313" key="2">
    <source>
        <dbReference type="Proteomes" id="UP001259572"/>
    </source>
</evidence>
<dbReference type="InterPro" id="IPR036748">
    <property type="entry name" value="MTH938-like_sf"/>
</dbReference>
<keyword evidence="2" id="KW-1185">Reference proteome</keyword>
<evidence type="ECO:0000313" key="1">
    <source>
        <dbReference type="EMBL" id="MDT9601029.1"/>
    </source>
</evidence>
<dbReference type="PANTHER" id="PTHR21192:SF2">
    <property type="entry name" value="NADH DEHYDROGENASE [UBIQUINONE] 1 ALPHA SUBCOMPLEX ASSEMBLY FACTOR 3"/>
    <property type="match status" value="1"/>
</dbReference>
<dbReference type="RefSeq" id="WP_315728708.1">
    <property type="nucleotide sequence ID" value="NZ_JAVUPU010000016.1"/>
</dbReference>
<reference evidence="1 2" key="1">
    <citation type="submission" date="2023-05" db="EMBL/GenBank/DDBJ databases">
        <authorList>
            <person name="Guo Y."/>
        </authorList>
    </citation>
    <scope>NUCLEOTIDE SEQUENCE [LARGE SCALE GENOMIC DNA]</scope>
    <source>
        <strain evidence="1 2">GR2756</strain>
    </source>
</reference>
<dbReference type="SUPFAM" id="SSF64076">
    <property type="entry name" value="MTH938-like"/>
    <property type="match status" value="1"/>
</dbReference>
<protein>
    <submittedName>
        <fullName evidence="1">Mth938-like domain-containing protein</fullName>
    </submittedName>
</protein>
<gene>
    <name evidence="1" type="ORF">RQX22_18910</name>
</gene>
<proteinExistence type="predicted"/>